<sequence>MRICYHMSVQIFDENSFKNALRTLVDFAANRCYKIRVCFYYVIHSSTEENDAYVRRKTTLMVKSGFQG</sequence>
<dbReference type="AlphaFoldDB" id="A0A653BUP2"/>
<dbReference type="Proteomes" id="UP000410492">
    <property type="component" value="Unassembled WGS sequence"/>
</dbReference>
<accession>A0A653BUP2</accession>
<dbReference type="EMBL" id="CAACVG010004823">
    <property type="protein sequence ID" value="VEN38697.1"/>
    <property type="molecule type" value="Genomic_DNA"/>
</dbReference>
<evidence type="ECO:0000313" key="2">
    <source>
        <dbReference type="Proteomes" id="UP000410492"/>
    </source>
</evidence>
<reference evidence="1 2" key="1">
    <citation type="submission" date="2019-01" db="EMBL/GenBank/DDBJ databases">
        <authorList>
            <person name="Sayadi A."/>
        </authorList>
    </citation>
    <scope>NUCLEOTIDE SEQUENCE [LARGE SCALE GENOMIC DNA]</scope>
</reference>
<gene>
    <name evidence="1" type="ORF">CALMAC_LOCUS3494</name>
</gene>
<proteinExistence type="predicted"/>
<name>A0A653BUP2_CALMS</name>
<evidence type="ECO:0000313" key="1">
    <source>
        <dbReference type="EMBL" id="VEN38697.1"/>
    </source>
</evidence>
<organism evidence="1 2">
    <name type="scientific">Callosobruchus maculatus</name>
    <name type="common">Southern cowpea weevil</name>
    <name type="synonym">Pulse bruchid</name>
    <dbReference type="NCBI Taxonomy" id="64391"/>
    <lineage>
        <taxon>Eukaryota</taxon>
        <taxon>Metazoa</taxon>
        <taxon>Ecdysozoa</taxon>
        <taxon>Arthropoda</taxon>
        <taxon>Hexapoda</taxon>
        <taxon>Insecta</taxon>
        <taxon>Pterygota</taxon>
        <taxon>Neoptera</taxon>
        <taxon>Endopterygota</taxon>
        <taxon>Coleoptera</taxon>
        <taxon>Polyphaga</taxon>
        <taxon>Cucujiformia</taxon>
        <taxon>Chrysomeloidea</taxon>
        <taxon>Chrysomelidae</taxon>
        <taxon>Bruchinae</taxon>
        <taxon>Bruchini</taxon>
        <taxon>Callosobruchus</taxon>
    </lineage>
</organism>
<protein>
    <submittedName>
        <fullName evidence="1">Uncharacterized protein</fullName>
    </submittedName>
</protein>
<keyword evidence="2" id="KW-1185">Reference proteome</keyword>